<comment type="caution">
    <text evidence="3">The sequence shown here is derived from an EMBL/GenBank/DDBJ whole genome shotgun (WGS) entry which is preliminary data.</text>
</comment>
<dbReference type="SUPFAM" id="SSF109755">
    <property type="entry name" value="PhoU-like"/>
    <property type="match status" value="1"/>
</dbReference>
<comment type="similarity">
    <text evidence="1">Belongs to the PhoU family.</text>
</comment>
<organism evidence="3 4">
    <name type="scientific">Campylobacter blaseri</name>
    <dbReference type="NCBI Taxonomy" id="2042961"/>
    <lineage>
        <taxon>Bacteria</taxon>
        <taxon>Pseudomonadati</taxon>
        <taxon>Campylobacterota</taxon>
        <taxon>Epsilonproteobacteria</taxon>
        <taxon>Campylobacterales</taxon>
        <taxon>Campylobacteraceae</taxon>
        <taxon>Campylobacter</taxon>
    </lineage>
</organism>
<dbReference type="InterPro" id="IPR028366">
    <property type="entry name" value="PhoU"/>
</dbReference>
<evidence type="ECO:0000313" key="4">
    <source>
        <dbReference type="Proteomes" id="UP000240535"/>
    </source>
</evidence>
<dbReference type="InterPro" id="IPR026022">
    <property type="entry name" value="PhoU_dom"/>
</dbReference>
<dbReference type="Proteomes" id="UP000240535">
    <property type="component" value="Unassembled WGS sequence"/>
</dbReference>
<dbReference type="RefSeq" id="WP_106869604.1">
    <property type="nucleotide sequence ID" value="NZ_CP053841.1"/>
</dbReference>
<dbReference type="OrthoDB" id="9814256at2"/>
<dbReference type="EMBL" id="PDHH01000001">
    <property type="protein sequence ID" value="PSM53126.1"/>
    <property type="molecule type" value="Genomic_DNA"/>
</dbReference>
<evidence type="ECO:0000313" key="3">
    <source>
        <dbReference type="EMBL" id="PSM53126.1"/>
    </source>
</evidence>
<proteinExistence type="inferred from homology"/>
<dbReference type="InterPro" id="IPR038078">
    <property type="entry name" value="PhoU-like_sf"/>
</dbReference>
<accession>A0A2P8R3P9</accession>
<gene>
    <name evidence="3" type="ORF">CQ405_00825</name>
</gene>
<dbReference type="Pfam" id="PF01895">
    <property type="entry name" value="PhoU"/>
    <property type="match status" value="1"/>
</dbReference>
<feature type="domain" description="PhoU" evidence="2">
    <location>
        <begin position="17"/>
        <end position="103"/>
    </location>
</feature>
<keyword evidence="4" id="KW-1185">Reference proteome</keyword>
<reference evidence="4" key="1">
    <citation type="submission" date="2017-10" db="EMBL/GenBank/DDBJ databases">
        <title>Campylobacter species from seals.</title>
        <authorList>
            <person name="Gilbert M.J."/>
            <person name="Zomer A.L."/>
            <person name="Timmerman A.J."/>
            <person name="Duim B."/>
            <person name="Wagenaar J.A."/>
        </authorList>
    </citation>
    <scope>NUCLEOTIDE SEQUENCE [LARGE SCALE GENOMIC DNA]</scope>
    <source>
        <strain evidence="4">17S00004-5</strain>
    </source>
</reference>
<dbReference type="GO" id="GO:0030643">
    <property type="term" value="P:intracellular phosphate ion homeostasis"/>
    <property type="evidence" value="ECO:0007669"/>
    <property type="project" value="InterPro"/>
</dbReference>
<dbReference type="AlphaFoldDB" id="A0A2P8R3P9"/>
<dbReference type="Gene3D" id="1.20.58.220">
    <property type="entry name" value="Phosphate transport system protein phou homolog 2, domain 2"/>
    <property type="match status" value="1"/>
</dbReference>
<name>A0A2P8R3P9_9BACT</name>
<protein>
    <submittedName>
        <fullName evidence="3">PhoU family transcriptional regulator</fullName>
    </submittedName>
</protein>
<dbReference type="PANTHER" id="PTHR42930">
    <property type="entry name" value="PHOSPHATE-SPECIFIC TRANSPORT SYSTEM ACCESSORY PROTEIN PHOU"/>
    <property type="match status" value="1"/>
</dbReference>
<dbReference type="GO" id="GO:0045936">
    <property type="term" value="P:negative regulation of phosphate metabolic process"/>
    <property type="evidence" value="ECO:0007669"/>
    <property type="project" value="InterPro"/>
</dbReference>
<sequence length="222" mass="25276">MLPNHEEKLSTIKTLLLEFSNTLNDSLKTCYDGFKNSDMSYFIKAKDSLKNSSKLANKIDNEILTTLALFGAEAGDLRELVAYLKTTNELARIMDNINSFCKKIILSENYNKELIKSDQEPSYLCLSALKATQYIAQAIDSKDNDELKNIYTKVEIEESKTDDFYSVLQKNILSDLYAKHELTAEALHFLSAMRKFEKIADRSASIVKLMLFAKFGGKMDIY</sequence>
<evidence type="ECO:0000256" key="1">
    <source>
        <dbReference type="ARBA" id="ARBA00008107"/>
    </source>
</evidence>
<evidence type="ECO:0000259" key="2">
    <source>
        <dbReference type="Pfam" id="PF01895"/>
    </source>
</evidence>
<dbReference type="PANTHER" id="PTHR42930:SF3">
    <property type="entry name" value="PHOSPHATE-SPECIFIC TRANSPORT SYSTEM ACCESSORY PROTEIN PHOU"/>
    <property type="match status" value="1"/>
</dbReference>